<evidence type="ECO:0000313" key="4">
    <source>
        <dbReference type="Proteomes" id="UP000007635"/>
    </source>
</evidence>
<organism evidence="3 4">
    <name type="scientific">Gasterosteus aculeatus aculeatus</name>
    <name type="common">three-spined stickleback</name>
    <dbReference type="NCBI Taxonomy" id="481459"/>
    <lineage>
        <taxon>Eukaryota</taxon>
        <taxon>Metazoa</taxon>
        <taxon>Chordata</taxon>
        <taxon>Craniata</taxon>
        <taxon>Vertebrata</taxon>
        <taxon>Euteleostomi</taxon>
        <taxon>Actinopterygii</taxon>
        <taxon>Neopterygii</taxon>
        <taxon>Teleostei</taxon>
        <taxon>Neoteleostei</taxon>
        <taxon>Acanthomorphata</taxon>
        <taxon>Eupercaria</taxon>
        <taxon>Perciformes</taxon>
        <taxon>Cottioidei</taxon>
        <taxon>Gasterosteales</taxon>
        <taxon>Gasterosteidae</taxon>
        <taxon>Gasterosteus</taxon>
    </lineage>
</organism>
<evidence type="ECO:0000313" key="3">
    <source>
        <dbReference type="Ensembl" id="ENSGACP00000057770.1"/>
    </source>
</evidence>
<evidence type="ECO:0000256" key="2">
    <source>
        <dbReference type="SAM" id="MobiDB-lite"/>
    </source>
</evidence>
<dbReference type="Ensembl" id="ENSGACT00000066190.1">
    <property type="protein sequence ID" value="ENSGACP00000057770.1"/>
    <property type="gene ID" value="ENSGACG00000024394.1"/>
</dbReference>
<dbReference type="PANTHER" id="PTHR47147">
    <property type="entry name" value="SYNCOILIN"/>
    <property type="match status" value="1"/>
</dbReference>
<evidence type="ECO:0000256" key="1">
    <source>
        <dbReference type="SAM" id="Coils"/>
    </source>
</evidence>
<feature type="coiled-coil region" evidence="1">
    <location>
        <begin position="277"/>
        <end position="304"/>
    </location>
</feature>
<dbReference type="InterPro" id="IPR027702">
    <property type="entry name" value="Syncoilin"/>
</dbReference>
<sequence length="348" mass="39664">MTSEDSHVGPVDSSRADCDTETIPPLDERAPHPSPPTGETVMDHLGRLFDHRVQQVSRLETQRNELTQELLRLREPFHRVVGHLRGKLVETHRLLALAQLDHVAVSEDVREAKRRLFAAARGCIQSQVTLAEREYEVAQSAVTQEELKAHIHSLTQESSQLQKAQKKQLAALRDQASRPRRPRAASDVSHCRQASARLQRRLSGSVKALECWYEPRLISLLKRRQVGEESLRKSREQAVDLRASVGPLREATRGLEVQRACLQQRLSLVEREGEESAARHKETVEKLKETLRELELEFEVQRKSKEILEECNDGILKELTFLRADDPRLVGVPREVGDLRRVSAMDEL</sequence>
<proteinExistence type="predicted"/>
<name>A0AAQ4R3S3_GASAC</name>
<dbReference type="GeneTree" id="ENSGT00390000018108"/>
<accession>A0AAQ4R3S3</accession>
<keyword evidence="1" id="KW-0175">Coiled coil</keyword>
<keyword evidence="4" id="KW-1185">Reference proteome</keyword>
<reference evidence="3" key="3">
    <citation type="submission" date="2025-09" db="UniProtKB">
        <authorList>
            <consortium name="Ensembl"/>
        </authorList>
    </citation>
    <scope>IDENTIFICATION</scope>
</reference>
<feature type="region of interest" description="Disordered" evidence="2">
    <location>
        <begin position="1"/>
        <end position="39"/>
    </location>
</feature>
<reference evidence="3" key="2">
    <citation type="submission" date="2025-08" db="UniProtKB">
        <authorList>
            <consortium name="Ensembl"/>
        </authorList>
    </citation>
    <scope>IDENTIFICATION</scope>
</reference>
<dbReference type="AlphaFoldDB" id="A0AAQ4R3S3"/>
<protein>
    <submittedName>
        <fullName evidence="3">Uncharacterized protein</fullName>
    </submittedName>
</protein>
<dbReference type="Proteomes" id="UP000007635">
    <property type="component" value="Chromosome XV"/>
</dbReference>
<reference evidence="3 4" key="1">
    <citation type="journal article" date="2021" name="G3 (Bethesda)">
        <title>Improved contiguity of the threespine stickleback genome using long-read sequencing.</title>
        <authorList>
            <person name="Nath S."/>
            <person name="Shaw D.E."/>
            <person name="White M.A."/>
        </authorList>
    </citation>
    <scope>NUCLEOTIDE SEQUENCE [LARGE SCALE GENOMIC DNA]</scope>
    <source>
        <strain evidence="3 4">Lake Benthic</strain>
    </source>
</reference>
<dbReference type="GO" id="GO:0005882">
    <property type="term" value="C:intermediate filament"/>
    <property type="evidence" value="ECO:0007669"/>
    <property type="project" value="InterPro"/>
</dbReference>
<dbReference type="PANTHER" id="PTHR47147:SF1">
    <property type="entry name" value="SYNCOILIN"/>
    <property type="match status" value="1"/>
</dbReference>